<dbReference type="EMBL" id="VMNF01000009">
    <property type="protein sequence ID" value="TXC01844.1"/>
    <property type="molecule type" value="Genomic_DNA"/>
</dbReference>
<organism evidence="1 2">
    <name type="scientific">Fusarium oxysporum f. sp. cubense</name>
    <dbReference type="NCBI Taxonomy" id="61366"/>
    <lineage>
        <taxon>Eukaryota</taxon>
        <taxon>Fungi</taxon>
        <taxon>Dikarya</taxon>
        <taxon>Ascomycota</taxon>
        <taxon>Pezizomycotina</taxon>
        <taxon>Sordariomycetes</taxon>
        <taxon>Hypocreomycetidae</taxon>
        <taxon>Hypocreales</taxon>
        <taxon>Nectriaceae</taxon>
        <taxon>Fusarium</taxon>
        <taxon>Fusarium oxysporum species complex</taxon>
    </lineage>
</organism>
<reference evidence="1 2" key="1">
    <citation type="submission" date="2019-07" db="EMBL/GenBank/DDBJ databases">
        <title>The First High-Quality Draft Genome Sequence of the Causal Agent of the Current Panama Disease Epidemic.</title>
        <authorList>
            <person name="Warmington R.J."/>
            <person name="Kay W."/>
            <person name="Jeffries A."/>
            <person name="Bebber D."/>
            <person name="Moore K."/>
            <person name="Studholme D.J."/>
        </authorList>
    </citation>
    <scope>NUCLEOTIDE SEQUENCE [LARGE SCALE GENOMIC DNA]</scope>
    <source>
        <strain evidence="1 2">TR4</strain>
    </source>
</reference>
<proteinExistence type="predicted"/>
<dbReference type="AlphaFoldDB" id="A0A5C6SU66"/>
<sequence length="50" mass="5831">MMLVKQPKLKPSTARFVFIHDLSGGTTEELQHTRLYAQVLLYTRFFTCRG</sequence>
<evidence type="ECO:0000313" key="1">
    <source>
        <dbReference type="EMBL" id="TXC01844.1"/>
    </source>
</evidence>
<protein>
    <submittedName>
        <fullName evidence="1">Uncharacterized protein</fullName>
    </submittedName>
</protein>
<name>A0A5C6SU66_FUSOC</name>
<evidence type="ECO:0000313" key="2">
    <source>
        <dbReference type="Proteomes" id="UP000321331"/>
    </source>
</evidence>
<comment type="caution">
    <text evidence="1">The sequence shown here is derived from an EMBL/GenBank/DDBJ whole genome shotgun (WGS) entry which is preliminary data.</text>
</comment>
<dbReference type="Proteomes" id="UP000321331">
    <property type="component" value="Unassembled WGS sequence"/>
</dbReference>
<gene>
    <name evidence="1" type="ORF">FocTR4_00008363</name>
</gene>
<accession>A0A5C6SU66</accession>